<dbReference type="Gene3D" id="2.130.10.130">
    <property type="entry name" value="Integrin alpha, N-terminal"/>
    <property type="match status" value="1"/>
</dbReference>
<evidence type="ECO:0000313" key="4">
    <source>
        <dbReference type="Proteomes" id="UP001320876"/>
    </source>
</evidence>
<dbReference type="InterPro" id="IPR028994">
    <property type="entry name" value="Integrin_alpha_N"/>
</dbReference>
<dbReference type="PANTHER" id="PTHR44103:SF1">
    <property type="entry name" value="PROPROTEIN CONVERTASE P"/>
    <property type="match status" value="1"/>
</dbReference>
<evidence type="ECO:0000313" key="3">
    <source>
        <dbReference type="EMBL" id="MCW1924378.1"/>
    </source>
</evidence>
<reference evidence="3 4" key="1">
    <citation type="submission" date="2022-10" db="EMBL/GenBank/DDBJ databases">
        <title>Luteolibacter arcticus strain CCTCC AB 2014275, whole genome shotgun sequencing project.</title>
        <authorList>
            <person name="Zhao G."/>
            <person name="Shen L."/>
        </authorList>
    </citation>
    <scope>NUCLEOTIDE SEQUENCE [LARGE SCALE GENOMIC DNA]</scope>
    <source>
        <strain evidence="3 4">CCTCC AB 2014275</strain>
    </source>
</reference>
<dbReference type="PANTHER" id="PTHR44103">
    <property type="entry name" value="PROPROTEIN CONVERTASE P"/>
    <property type="match status" value="1"/>
</dbReference>
<sequence length="368" mass="40536">MPEAPPAAFRAQSLDAKLGIGYGLSISDIDGDGKQDIVLVDAKETVWYKNPDWTKHRMTGSLTKLDHVCVAACDIDHDKKAEVAVGAEWNPGDTKNSGAVFTLTAPEDRTKEWASRKQHHEPTVHRMQWVKDKDDQHFLAVLPLHGCNNVNTEGDGIRFLGYQPAKDKEWPTFLINDQFHLAHNFDPVVWPGVAGEAMLVACKEGVHLLEEAGDAWKPTRMTEKGAGEVHLGKLPDGERMIATIEPFHGNAVVVNPENKDGLWSAKRVLLDESLAEGHALAAADFLGLGYDQIIAGWRKPNADKKVGIRLYVPTSEDGSSWKLHAAIDDNTMACEDFKVADLNADGKPDIIAAGRATKNLVVYWNERK</sequence>
<dbReference type="SUPFAM" id="SSF69318">
    <property type="entry name" value="Integrin alpha N-terminal domain"/>
    <property type="match status" value="1"/>
</dbReference>
<evidence type="ECO:0000259" key="2">
    <source>
        <dbReference type="Pfam" id="PF22301"/>
    </source>
</evidence>
<dbReference type="Pfam" id="PF22301">
    <property type="entry name" value="AUDH_beta_propeller"/>
    <property type="match status" value="1"/>
</dbReference>
<dbReference type="InterPro" id="IPR013517">
    <property type="entry name" value="FG-GAP"/>
</dbReference>
<name>A0ABT3GLI3_9BACT</name>
<evidence type="ECO:0000256" key="1">
    <source>
        <dbReference type="ARBA" id="ARBA00022729"/>
    </source>
</evidence>
<dbReference type="RefSeq" id="WP_264488487.1">
    <property type="nucleotide sequence ID" value="NZ_JAPDDT010000007.1"/>
</dbReference>
<dbReference type="InterPro" id="IPR054583">
    <property type="entry name" value="Beta-prop_AUDH"/>
</dbReference>
<keyword evidence="1" id="KW-0732">Signal</keyword>
<accession>A0ABT3GLI3</accession>
<organism evidence="3 4">
    <name type="scientific">Luteolibacter arcticus</name>
    <dbReference type="NCBI Taxonomy" id="1581411"/>
    <lineage>
        <taxon>Bacteria</taxon>
        <taxon>Pseudomonadati</taxon>
        <taxon>Verrucomicrobiota</taxon>
        <taxon>Verrucomicrobiia</taxon>
        <taxon>Verrucomicrobiales</taxon>
        <taxon>Verrucomicrobiaceae</taxon>
        <taxon>Luteolibacter</taxon>
    </lineage>
</organism>
<comment type="caution">
    <text evidence="3">The sequence shown here is derived from an EMBL/GenBank/DDBJ whole genome shotgun (WGS) entry which is preliminary data.</text>
</comment>
<dbReference type="Pfam" id="PF13517">
    <property type="entry name" value="FG-GAP_3"/>
    <property type="match status" value="1"/>
</dbReference>
<gene>
    <name evidence="3" type="ORF">OKA05_17560</name>
</gene>
<feature type="domain" description="Aldos-2-ulose dehydratase beta-propeller" evidence="2">
    <location>
        <begin position="98"/>
        <end position="254"/>
    </location>
</feature>
<protein>
    <submittedName>
        <fullName evidence="3">VCBS repeat-containing protein</fullName>
    </submittedName>
</protein>
<dbReference type="Proteomes" id="UP001320876">
    <property type="component" value="Unassembled WGS sequence"/>
</dbReference>
<keyword evidence="4" id="KW-1185">Reference proteome</keyword>
<dbReference type="EMBL" id="JAPDDT010000007">
    <property type="protein sequence ID" value="MCW1924378.1"/>
    <property type="molecule type" value="Genomic_DNA"/>
</dbReference>
<proteinExistence type="predicted"/>